<dbReference type="SUPFAM" id="SSF50341">
    <property type="entry name" value="CheW-like"/>
    <property type="match status" value="1"/>
</dbReference>
<dbReference type="InterPro" id="IPR036061">
    <property type="entry name" value="CheW-like_dom_sf"/>
</dbReference>
<dbReference type="Gene3D" id="2.30.30.40">
    <property type="entry name" value="SH3 Domains"/>
    <property type="match status" value="1"/>
</dbReference>
<comment type="caution">
    <text evidence="2">The sequence shown here is derived from an EMBL/GenBank/DDBJ whole genome shotgun (WGS) entry which is preliminary data.</text>
</comment>
<reference evidence="2 3" key="1">
    <citation type="journal article" date="2024" name="Int. J. Syst. Evol. Microbiol.">
        <title>Virgibacillus tibetensis sp. nov., isolated from salt lake on the Tibetan Plateau of China.</title>
        <authorList>
            <person name="Phurbu D."/>
            <person name="Liu Z.-X."/>
            <person name="Wang R."/>
            <person name="Zheng Y.-Y."/>
            <person name="Liu H.-C."/>
            <person name="Zhou Y.-G."/>
            <person name="Yu Y.-J."/>
            <person name="Li A.-H."/>
        </authorList>
    </citation>
    <scope>NUCLEOTIDE SEQUENCE [LARGE SCALE GENOMIC DNA]</scope>
    <source>
        <strain evidence="2 3">C22-A2</strain>
    </source>
</reference>
<dbReference type="PROSITE" id="PS50851">
    <property type="entry name" value="CHEW"/>
    <property type="match status" value="1"/>
</dbReference>
<evidence type="ECO:0000313" key="3">
    <source>
        <dbReference type="Proteomes" id="UP001335737"/>
    </source>
</evidence>
<dbReference type="Pfam" id="PF01584">
    <property type="entry name" value="CheW"/>
    <property type="match status" value="1"/>
</dbReference>
<dbReference type="CDD" id="cd00732">
    <property type="entry name" value="CheW"/>
    <property type="match status" value="1"/>
</dbReference>
<dbReference type="InterPro" id="IPR039315">
    <property type="entry name" value="CheW"/>
</dbReference>
<dbReference type="RefSeq" id="WP_327606226.1">
    <property type="nucleotide sequence ID" value="NZ_JARZFX010000001.1"/>
</dbReference>
<dbReference type="Gene3D" id="2.40.50.180">
    <property type="entry name" value="CheA-289, Domain 4"/>
    <property type="match status" value="1"/>
</dbReference>
<dbReference type="EMBL" id="JARZFX010000001">
    <property type="protein sequence ID" value="MEC5422672.1"/>
    <property type="molecule type" value="Genomic_DNA"/>
</dbReference>
<dbReference type="PANTHER" id="PTHR22617:SF23">
    <property type="entry name" value="CHEMOTAXIS PROTEIN CHEW"/>
    <property type="match status" value="1"/>
</dbReference>
<feature type="domain" description="CheW-like" evidence="1">
    <location>
        <begin position="8"/>
        <end position="148"/>
    </location>
</feature>
<protein>
    <submittedName>
        <fullName evidence="2">Chemotaxis protein CheW</fullName>
    </submittedName>
</protein>
<proteinExistence type="predicted"/>
<dbReference type="InterPro" id="IPR002545">
    <property type="entry name" value="CheW-lke_dom"/>
</dbReference>
<sequence length="156" mass="17643">MENVTTNNRKVIVFQLKDEEYAVSVQEVGSIERIQSITRVPQTDDFVKGVINLRGVVTPIIDLRVRFNIEETEFTESTRIIIVYLEEMEVGLIVDSANDVIDIPENAIEPAPEVIGTVHVDYIEGVAKLDNRLLILLNLQKVLTRQEIAELKQVEG</sequence>
<evidence type="ECO:0000259" key="1">
    <source>
        <dbReference type="PROSITE" id="PS50851"/>
    </source>
</evidence>
<dbReference type="Proteomes" id="UP001335737">
    <property type="component" value="Unassembled WGS sequence"/>
</dbReference>
<keyword evidence="3" id="KW-1185">Reference proteome</keyword>
<organism evidence="2 3">
    <name type="scientific">Virgibacillus tibetensis</name>
    <dbReference type="NCBI Taxonomy" id="3042313"/>
    <lineage>
        <taxon>Bacteria</taxon>
        <taxon>Bacillati</taxon>
        <taxon>Bacillota</taxon>
        <taxon>Bacilli</taxon>
        <taxon>Bacillales</taxon>
        <taxon>Bacillaceae</taxon>
        <taxon>Virgibacillus</taxon>
    </lineage>
</organism>
<dbReference type="PANTHER" id="PTHR22617">
    <property type="entry name" value="CHEMOTAXIS SENSOR HISTIDINE KINASE-RELATED"/>
    <property type="match status" value="1"/>
</dbReference>
<evidence type="ECO:0000313" key="2">
    <source>
        <dbReference type="EMBL" id="MEC5422672.1"/>
    </source>
</evidence>
<name>A0ABU6KDV9_9BACI</name>
<accession>A0ABU6KDV9</accession>
<dbReference type="SMART" id="SM00260">
    <property type="entry name" value="CheW"/>
    <property type="match status" value="1"/>
</dbReference>
<gene>
    <name evidence="2" type="ORF">QGM71_04080</name>
</gene>